<feature type="transmembrane region" description="Helical" evidence="5">
    <location>
        <begin position="179"/>
        <end position="204"/>
    </location>
</feature>
<organism evidence="7 9">
    <name type="scientific">Adineta steineri</name>
    <dbReference type="NCBI Taxonomy" id="433720"/>
    <lineage>
        <taxon>Eukaryota</taxon>
        <taxon>Metazoa</taxon>
        <taxon>Spiralia</taxon>
        <taxon>Gnathifera</taxon>
        <taxon>Rotifera</taxon>
        <taxon>Eurotatoria</taxon>
        <taxon>Bdelloidea</taxon>
        <taxon>Adinetida</taxon>
        <taxon>Adinetidae</taxon>
        <taxon>Adineta</taxon>
    </lineage>
</organism>
<keyword evidence="2 5" id="KW-0812">Transmembrane</keyword>
<feature type="transmembrane region" description="Helical" evidence="5">
    <location>
        <begin position="134"/>
        <end position="159"/>
    </location>
</feature>
<protein>
    <recommendedName>
        <fullName evidence="6">G-protein coupled receptors family 1 profile domain-containing protein</fullName>
    </recommendedName>
</protein>
<dbReference type="SUPFAM" id="SSF81321">
    <property type="entry name" value="Family A G protein-coupled receptor-like"/>
    <property type="match status" value="1"/>
</dbReference>
<dbReference type="EMBL" id="CAJNOG010000149">
    <property type="protein sequence ID" value="CAF1011309.1"/>
    <property type="molecule type" value="Genomic_DNA"/>
</dbReference>
<dbReference type="PROSITE" id="PS50262">
    <property type="entry name" value="G_PROTEIN_RECEP_F1_2"/>
    <property type="match status" value="1"/>
</dbReference>
<feature type="transmembrane region" description="Helical" evidence="5">
    <location>
        <begin position="275"/>
        <end position="296"/>
    </location>
</feature>
<evidence type="ECO:0000256" key="4">
    <source>
        <dbReference type="ARBA" id="ARBA00023136"/>
    </source>
</evidence>
<dbReference type="EMBL" id="CAJOAZ010000181">
    <property type="protein sequence ID" value="CAF3566323.1"/>
    <property type="molecule type" value="Genomic_DNA"/>
</dbReference>
<comment type="caution">
    <text evidence="7">The sequence shown here is derived from an EMBL/GenBank/DDBJ whole genome shotgun (WGS) entry which is preliminary data.</text>
</comment>
<feature type="transmembrane region" description="Helical" evidence="5">
    <location>
        <begin position="21"/>
        <end position="41"/>
    </location>
</feature>
<reference evidence="7" key="1">
    <citation type="submission" date="2021-02" db="EMBL/GenBank/DDBJ databases">
        <authorList>
            <person name="Nowell W R."/>
        </authorList>
    </citation>
    <scope>NUCLEOTIDE SEQUENCE</scope>
</reference>
<feature type="transmembrane region" description="Helical" evidence="5">
    <location>
        <begin position="95"/>
        <end position="114"/>
    </location>
</feature>
<evidence type="ECO:0000313" key="8">
    <source>
        <dbReference type="EMBL" id="CAF3566323.1"/>
    </source>
</evidence>
<name>A0A814HL23_9BILA</name>
<evidence type="ECO:0000256" key="2">
    <source>
        <dbReference type="ARBA" id="ARBA00022692"/>
    </source>
</evidence>
<feature type="transmembrane region" description="Helical" evidence="5">
    <location>
        <begin position="243"/>
        <end position="263"/>
    </location>
</feature>
<evidence type="ECO:0000313" key="9">
    <source>
        <dbReference type="Proteomes" id="UP000663845"/>
    </source>
</evidence>
<keyword evidence="4 5" id="KW-0472">Membrane</keyword>
<comment type="subcellular location">
    <subcellularLocation>
        <location evidence="1">Membrane</location>
    </subcellularLocation>
</comment>
<gene>
    <name evidence="7" type="ORF">JYZ213_LOCUS16547</name>
    <name evidence="8" type="ORF">OXD698_LOCUS4674</name>
</gene>
<dbReference type="Gene3D" id="1.20.1070.10">
    <property type="entry name" value="Rhodopsin 7-helix transmembrane proteins"/>
    <property type="match status" value="1"/>
</dbReference>
<evidence type="ECO:0000256" key="3">
    <source>
        <dbReference type="ARBA" id="ARBA00022989"/>
    </source>
</evidence>
<evidence type="ECO:0000256" key="1">
    <source>
        <dbReference type="ARBA" id="ARBA00004370"/>
    </source>
</evidence>
<evidence type="ECO:0000259" key="6">
    <source>
        <dbReference type="PROSITE" id="PS50262"/>
    </source>
</evidence>
<dbReference type="Proteomes" id="UP000663844">
    <property type="component" value="Unassembled WGS sequence"/>
</dbReference>
<dbReference type="InterPro" id="IPR017452">
    <property type="entry name" value="GPCR_Rhodpsn_7TM"/>
</dbReference>
<sequence length="315" mass="35644">MSSEVDYILSLISIQTNLYKYGGPILIILGTVSCVLSLIVFTKKNLRKSPCAIYLVAYNIGNLLQIYTTMLIAILSFGYNIDPSVYSLSFCHFRYYIQFLSNALSPSYLILASIDRILITSPNALTRQRSTLRLTYICIIGVTLFWSSAHIHTLFLTYISEPIPSVMICTCQSGFYLAFVNYYIILVQNILIPLLMIILGIWAVKNLRQRRQVTVVTVTTAAVTVRPTHSKDSQLIQILMIDIGIYIVFNAMLPATVIYLQILQARSAGITELELASLLLNVALFSSYVPFLVGFYTNFLMSKTFRYEVKNIIKR</sequence>
<dbReference type="Proteomes" id="UP000663845">
    <property type="component" value="Unassembled WGS sequence"/>
</dbReference>
<feature type="domain" description="G-protein coupled receptors family 1 profile" evidence="6">
    <location>
        <begin position="33"/>
        <end position="248"/>
    </location>
</feature>
<proteinExistence type="predicted"/>
<evidence type="ECO:0000313" key="7">
    <source>
        <dbReference type="EMBL" id="CAF1011309.1"/>
    </source>
</evidence>
<feature type="transmembrane region" description="Helical" evidence="5">
    <location>
        <begin position="53"/>
        <end position="75"/>
    </location>
</feature>
<keyword evidence="3 5" id="KW-1133">Transmembrane helix</keyword>
<dbReference type="GO" id="GO:0016020">
    <property type="term" value="C:membrane"/>
    <property type="evidence" value="ECO:0007669"/>
    <property type="project" value="UniProtKB-SubCell"/>
</dbReference>
<dbReference type="AlphaFoldDB" id="A0A814HL23"/>
<evidence type="ECO:0000256" key="5">
    <source>
        <dbReference type="SAM" id="Phobius"/>
    </source>
</evidence>
<accession>A0A814HL23</accession>